<evidence type="ECO:0000259" key="1">
    <source>
        <dbReference type="PROSITE" id="PS51297"/>
    </source>
</evidence>
<sequence length="77" mass="9361">MFYKESQRHFMGEDLESLNIKELQNLENQIDAALKHVRSRKNQLMYESISELQKKVCDPWQFQRFTRQECCCGDRLF</sequence>
<dbReference type="Pfam" id="PF01486">
    <property type="entry name" value="K-box"/>
    <property type="match status" value="1"/>
</dbReference>
<dbReference type="EMBL" id="JAPFFM010000004">
    <property type="protein sequence ID" value="KAJ6765116.1"/>
    <property type="molecule type" value="Genomic_DNA"/>
</dbReference>
<dbReference type="Proteomes" id="UP001151752">
    <property type="component" value="Chromosome 12"/>
</dbReference>
<dbReference type="GO" id="GO:0003700">
    <property type="term" value="F:DNA-binding transcription factor activity"/>
    <property type="evidence" value="ECO:0007669"/>
    <property type="project" value="InterPro"/>
</dbReference>
<feature type="domain" description="K-box" evidence="1">
    <location>
        <begin position="1"/>
        <end position="77"/>
    </location>
</feature>
<dbReference type="PROSITE" id="PS51297">
    <property type="entry name" value="K_BOX"/>
    <property type="match status" value="1"/>
</dbReference>
<dbReference type="InterPro" id="IPR002487">
    <property type="entry name" value="TF_Kbox"/>
</dbReference>
<protein>
    <submittedName>
        <fullName evidence="2">TRUNCATED TRANSCRIPTION FACTOR CAULIFLOWER A</fullName>
    </submittedName>
</protein>
<evidence type="ECO:0000313" key="3">
    <source>
        <dbReference type="Proteomes" id="UP001151752"/>
    </source>
</evidence>
<dbReference type="GO" id="GO:0005634">
    <property type="term" value="C:nucleus"/>
    <property type="evidence" value="ECO:0007669"/>
    <property type="project" value="InterPro"/>
</dbReference>
<dbReference type="AlphaFoldDB" id="A0A9Q1ABM0"/>
<reference evidence="2" key="2">
    <citation type="journal article" date="2023" name="Int. J. Mol. Sci.">
        <title>De Novo Assembly and Annotation of 11 Diverse Shrub Willow (Salix) Genomes Reveals Novel Gene Organization in Sex-Linked Regions.</title>
        <authorList>
            <person name="Hyden B."/>
            <person name="Feng K."/>
            <person name="Yates T.B."/>
            <person name="Jawdy S."/>
            <person name="Cereghino C."/>
            <person name="Smart L.B."/>
            <person name="Muchero W."/>
        </authorList>
    </citation>
    <scope>NUCLEOTIDE SEQUENCE</scope>
    <source>
        <tissue evidence="2">Shoot tip</tissue>
    </source>
</reference>
<reference evidence="2" key="1">
    <citation type="submission" date="2022-11" db="EMBL/GenBank/DDBJ databases">
        <authorList>
            <person name="Hyden B.L."/>
            <person name="Feng K."/>
            <person name="Yates T."/>
            <person name="Jawdy S."/>
            <person name="Smart L.B."/>
            <person name="Muchero W."/>
        </authorList>
    </citation>
    <scope>NUCLEOTIDE SEQUENCE</scope>
    <source>
        <tissue evidence="2">Shoot tip</tissue>
    </source>
</reference>
<proteinExistence type="predicted"/>
<organism evidence="2 3">
    <name type="scientific">Salix koriyanagi</name>
    <dbReference type="NCBI Taxonomy" id="2511006"/>
    <lineage>
        <taxon>Eukaryota</taxon>
        <taxon>Viridiplantae</taxon>
        <taxon>Streptophyta</taxon>
        <taxon>Embryophyta</taxon>
        <taxon>Tracheophyta</taxon>
        <taxon>Spermatophyta</taxon>
        <taxon>Magnoliopsida</taxon>
        <taxon>eudicotyledons</taxon>
        <taxon>Gunneridae</taxon>
        <taxon>Pentapetalae</taxon>
        <taxon>rosids</taxon>
        <taxon>fabids</taxon>
        <taxon>Malpighiales</taxon>
        <taxon>Salicaceae</taxon>
        <taxon>Saliceae</taxon>
        <taxon>Salix</taxon>
    </lineage>
</organism>
<comment type="caution">
    <text evidence="2">The sequence shown here is derived from an EMBL/GenBank/DDBJ whole genome shotgun (WGS) entry which is preliminary data.</text>
</comment>
<gene>
    <name evidence="2" type="ORF">OIU74_023910</name>
</gene>
<accession>A0A9Q1ABM0</accession>
<name>A0A9Q1ABM0_9ROSI</name>
<evidence type="ECO:0000313" key="2">
    <source>
        <dbReference type="EMBL" id="KAJ6765116.1"/>
    </source>
</evidence>
<keyword evidence="3" id="KW-1185">Reference proteome</keyword>